<keyword evidence="2" id="KW-0812">Transmembrane</keyword>
<comment type="caution">
    <text evidence="3">The sequence shown here is derived from an EMBL/GenBank/DDBJ whole genome shotgun (WGS) entry which is preliminary data.</text>
</comment>
<name>A0A851Q1Z8_ANHAN</name>
<evidence type="ECO:0000313" key="3">
    <source>
        <dbReference type="EMBL" id="NXC73960.1"/>
    </source>
</evidence>
<keyword evidence="4" id="KW-1185">Reference proteome</keyword>
<dbReference type="EMBL" id="WBMU01002821">
    <property type="protein sequence ID" value="NXC73960.1"/>
    <property type="molecule type" value="Genomic_DNA"/>
</dbReference>
<feature type="non-terminal residue" evidence="3">
    <location>
        <position position="1"/>
    </location>
</feature>
<accession>A0A851Q1Z8</accession>
<dbReference type="Proteomes" id="UP000657035">
    <property type="component" value="Unassembled WGS sequence"/>
</dbReference>
<dbReference type="PANTHER" id="PTHR21583:SF8">
    <property type="entry name" value="PROTEIN ELYS"/>
    <property type="match status" value="1"/>
</dbReference>
<gene>
    <name evidence="3" type="primary">Ahctf1_0</name>
    <name evidence="3" type="ORF">ANHANH_R02997</name>
</gene>
<dbReference type="InterPro" id="IPR052620">
    <property type="entry name" value="ELYS/MEL-28_NucAsmblyFactor"/>
</dbReference>
<protein>
    <submittedName>
        <fullName evidence="3">ELYS protein</fullName>
    </submittedName>
</protein>
<feature type="compositionally biased region" description="Polar residues" evidence="1">
    <location>
        <begin position="12"/>
        <end position="23"/>
    </location>
</feature>
<organism evidence="3 4">
    <name type="scientific">Anhinga anhinga</name>
    <name type="common">Anhinga</name>
    <name type="synonym">Plotus anhinga</name>
    <dbReference type="NCBI Taxonomy" id="56067"/>
    <lineage>
        <taxon>Eukaryota</taxon>
        <taxon>Metazoa</taxon>
        <taxon>Chordata</taxon>
        <taxon>Craniata</taxon>
        <taxon>Vertebrata</taxon>
        <taxon>Euteleostomi</taxon>
        <taxon>Archelosauria</taxon>
        <taxon>Archosauria</taxon>
        <taxon>Dinosauria</taxon>
        <taxon>Saurischia</taxon>
        <taxon>Theropoda</taxon>
        <taxon>Coelurosauria</taxon>
        <taxon>Aves</taxon>
        <taxon>Neognathae</taxon>
        <taxon>Neoaves</taxon>
        <taxon>Aequornithes</taxon>
        <taxon>Suliformes</taxon>
        <taxon>Anhingidae</taxon>
        <taxon>Anhinga</taxon>
    </lineage>
</organism>
<proteinExistence type="predicted"/>
<sequence>LTSGIFGLQGNESQLPFPFNSSPRAAEPPAITHPAPDAELCDAFVGTPLTKFAQKCPRSWNVVVCPVPSHSAARAGSWPLPRTASASFVASSPLKSNRQGSNLSGASELNLLGTPHVVKVYGARMRIDFCNALLKLTLVKLAMFSICLPFFFFFALTKGISVLVIVNSFFFKKEKVTEDDRALAGASPHHRGVVEDAWCESRDKPALFTVSNPEADRAKMEESLESVPGGSLEKMDVSKGNSNFSARSEQATLEYRDAK</sequence>
<dbReference type="OrthoDB" id="20729at2759"/>
<feature type="region of interest" description="Disordered" evidence="1">
    <location>
        <begin position="215"/>
        <end position="259"/>
    </location>
</feature>
<evidence type="ECO:0000256" key="1">
    <source>
        <dbReference type="SAM" id="MobiDB-lite"/>
    </source>
</evidence>
<evidence type="ECO:0000313" key="4">
    <source>
        <dbReference type="Proteomes" id="UP000657035"/>
    </source>
</evidence>
<keyword evidence="2" id="KW-1133">Transmembrane helix</keyword>
<feature type="transmembrane region" description="Helical" evidence="2">
    <location>
        <begin position="141"/>
        <end position="166"/>
    </location>
</feature>
<reference evidence="3" key="1">
    <citation type="submission" date="2019-09" db="EMBL/GenBank/DDBJ databases">
        <title>Bird 10,000 Genomes (B10K) Project - Family phase.</title>
        <authorList>
            <person name="Zhang G."/>
        </authorList>
    </citation>
    <scope>NUCLEOTIDE SEQUENCE</scope>
    <source>
        <strain evidence="3">B10K-CU-031-38</strain>
    </source>
</reference>
<dbReference type="AlphaFoldDB" id="A0A851Q1Z8"/>
<feature type="non-terminal residue" evidence="3">
    <location>
        <position position="259"/>
    </location>
</feature>
<keyword evidence="2" id="KW-0472">Membrane</keyword>
<feature type="region of interest" description="Disordered" evidence="1">
    <location>
        <begin position="12"/>
        <end position="32"/>
    </location>
</feature>
<dbReference type="PANTHER" id="PTHR21583">
    <property type="entry name" value="ELYS PROTEIN"/>
    <property type="match status" value="1"/>
</dbReference>
<evidence type="ECO:0000256" key="2">
    <source>
        <dbReference type="SAM" id="Phobius"/>
    </source>
</evidence>
<feature type="compositionally biased region" description="Polar residues" evidence="1">
    <location>
        <begin position="239"/>
        <end position="251"/>
    </location>
</feature>